<feature type="chain" id="PRO_5045304608" evidence="1">
    <location>
        <begin position="23"/>
        <end position="227"/>
    </location>
</feature>
<dbReference type="SUPFAM" id="SSF49464">
    <property type="entry name" value="Carboxypeptidase regulatory domain-like"/>
    <property type="match status" value="1"/>
</dbReference>
<dbReference type="EMBL" id="CP068439">
    <property type="protein sequence ID" value="QQX76622.1"/>
    <property type="molecule type" value="Genomic_DNA"/>
</dbReference>
<evidence type="ECO:0000313" key="2">
    <source>
        <dbReference type="EMBL" id="QQX76622.1"/>
    </source>
</evidence>
<feature type="signal peptide" evidence="1">
    <location>
        <begin position="1"/>
        <end position="22"/>
    </location>
</feature>
<keyword evidence="3" id="KW-1185">Reference proteome</keyword>
<gene>
    <name evidence="2" type="ORF">JK629_15055</name>
</gene>
<reference evidence="2 3" key="1">
    <citation type="submission" date="2021-01" db="EMBL/GenBank/DDBJ databases">
        <title>Aequorivita sp. strain KX20305, a bacterium isolated from the sediment collected at a cold seep field in South China Sea.</title>
        <authorList>
            <person name="Zhang H."/>
            <person name="Li C."/>
        </authorList>
    </citation>
    <scope>NUCLEOTIDE SEQUENCE [LARGE SCALE GENOMIC DNA]</scope>
    <source>
        <strain evidence="2 3">KX20305</strain>
    </source>
</reference>
<protein>
    <submittedName>
        <fullName evidence="2">Carboxypeptidase regulatory-like domain-containing protein</fullName>
    </submittedName>
</protein>
<sequence length="227" mass="25355">MKQTLFKLLLLAIMVLFTACLGDDVDIDNNRRILVKGKIVDKEGNPLPDIIIVTSANSDPLGQTQSDASGNFRLISLDEEFDPLDVFINIDPYFSLNVDYDYSSLAYRSSVHNDRLLYDLGTIILGDKAELNLTFNNLLGDENTLSYTIKYTPANCELPLNVANSPDNCDLAAIREGNLSPISENTTVSIESILRTTVLLEYSLNFEPVQTIEIPLTNLDTNYVFEY</sequence>
<accession>A0ABX7DSZ2</accession>
<dbReference type="InterPro" id="IPR008969">
    <property type="entry name" value="CarboxyPept-like_regulatory"/>
</dbReference>
<dbReference type="PROSITE" id="PS51257">
    <property type="entry name" value="PROKAR_LIPOPROTEIN"/>
    <property type="match status" value="1"/>
</dbReference>
<proteinExistence type="predicted"/>
<name>A0ABX7DSZ2_9FLAO</name>
<evidence type="ECO:0000313" key="3">
    <source>
        <dbReference type="Proteomes" id="UP000629420"/>
    </source>
</evidence>
<keyword evidence="1" id="KW-0732">Signal</keyword>
<evidence type="ECO:0000256" key="1">
    <source>
        <dbReference type="SAM" id="SignalP"/>
    </source>
</evidence>
<dbReference type="RefSeq" id="WP_202336420.1">
    <property type="nucleotide sequence ID" value="NZ_CP068439.1"/>
</dbReference>
<organism evidence="2 3">
    <name type="scientific">Aequorivita iocasae</name>
    <dbReference type="NCBI Taxonomy" id="2803865"/>
    <lineage>
        <taxon>Bacteria</taxon>
        <taxon>Pseudomonadati</taxon>
        <taxon>Bacteroidota</taxon>
        <taxon>Flavobacteriia</taxon>
        <taxon>Flavobacteriales</taxon>
        <taxon>Flavobacteriaceae</taxon>
        <taxon>Aequorivita</taxon>
    </lineage>
</organism>
<dbReference type="Proteomes" id="UP000629420">
    <property type="component" value="Chromosome"/>
</dbReference>